<comment type="similarity">
    <text evidence="1 9">Belongs to the glyceraldehyde-3-phosphate dehydrogenase family.</text>
</comment>
<dbReference type="InterPro" id="IPR006424">
    <property type="entry name" value="Glyceraldehyde-3-P_DH_1"/>
</dbReference>
<evidence type="ECO:0000313" key="12">
    <source>
        <dbReference type="EMBL" id="TFW70366.1"/>
    </source>
</evidence>
<dbReference type="PIRSF" id="PIRSF000149">
    <property type="entry name" value="GAP_DH"/>
    <property type="match status" value="1"/>
</dbReference>
<dbReference type="PANTHER" id="PTHR43148">
    <property type="entry name" value="GLYCERALDEHYDE-3-PHOSPHATE DEHYDROGENASE 2"/>
    <property type="match status" value="1"/>
</dbReference>
<feature type="site" description="Activates thiol group during catalysis" evidence="8">
    <location>
        <position position="182"/>
    </location>
</feature>
<feature type="binding site" evidence="6">
    <location>
        <position position="185"/>
    </location>
    <ligand>
        <name>D-glyceraldehyde 3-phosphate</name>
        <dbReference type="ChEBI" id="CHEBI:59776"/>
    </ligand>
</feature>
<protein>
    <recommendedName>
        <fullName evidence="10">Glyceraldehyde-3-phosphate dehydrogenase</fullName>
        <ecNumber evidence="10">1.2.1.-</ecNumber>
    </recommendedName>
</protein>
<evidence type="ECO:0000256" key="2">
    <source>
        <dbReference type="ARBA" id="ARBA00011881"/>
    </source>
</evidence>
<dbReference type="CDD" id="cd17892">
    <property type="entry name" value="GAPDH_N_E4PDH"/>
    <property type="match status" value="1"/>
</dbReference>
<accession>A0A4Y9VQK3</accession>
<dbReference type="InterPro" id="IPR020830">
    <property type="entry name" value="GlycerAld_3-P_DH_AS"/>
</dbReference>
<evidence type="ECO:0000256" key="9">
    <source>
        <dbReference type="RuleBase" id="RU000397"/>
    </source>
</evidence>
<feature type="binding site" evidence="6">
    <location>
        <begin position="154"/>
        <end position="156"/>
    </location>
    <ligand>
        <name>D-glyceraldehyde 3-phosphate</name>
        <dbReference type="ChEBI" id="CHEBI:59776"/>
    </ligand>
</feature>
<dbReference type="PROSITE" id="PS00071">
    <property type="entry name" value="GAPDH"/>
    <property type="match status" value="1"/>
</dbReference>
<evidence type="ECO:0000256" key="8">
    <source>
        <dbReference type="PIRSR" id="PIRSR000149-4"/>
    </source>
</evidence>
<dbReference type="Pfam" id="PF02800">
    <property type="entry name" value="Gp_dh_C"/>
    <property type="match status" value="1"/>
</dbReference>
<dbReference type="InterPro" id="IPR020828">
    <property type="entry name" value="GlycerAld_3-P_DH_NAD(P)-bd"/>
</dbReference>
<keyword evidence="3 10" id="KW-0560">Oxidoreductase</keyword>
<proteinExistence type="inferred from homology"/>
<evidence type="ECO:0000256" key="6">
    <source>
        <dbReference type="PIRSR" id="PIRSR000149-2"/>
    </source>
</evidence>
<dbReference type="EC" id="1.2.1.-" evidence="10"/>
<dbReference type="OrthoDB" id="9803304at2"/>
<feature type="binding site" evidence="6">
    <location>
        <begin position="213"/>
        <end position="214"/>
    </location>
    <ligand>
        <name>D-glyceraldehyde 3-phosphate</name>
        <dbReference type="ChEBI" id="CHEBI:59776"/>
    </ligand>
</feature>
<dbReference type="Gene3D" id="3.30.360.10">
    <property type="entry name" value="Dihydrodipicolinate Reductase, domain 2"/>
    <property type="match status" value="1"/>
</dbReference>
<dbReference type="AlphaFoldDB" id="A0A4Y9VQK3"/>
<evidence type="ECO:0000313" key="13">
    <source>
        <dbReference type="Proteomes" id="UP000297706"/>
    </source>
</evidence>
<dbReference type="GO" id="GO:0006006">
    <property type="term" value="P:glucose metabolic process"/>
    <property type="evidence" value="ECO:0007669"/>
    <property type="project" value="InterPro"/>
</dbReference>
<dbReference type="SUPFAM" id="SSF51735">
    <property type="entry name" value="NAD(P)-binding Rossmann-fold domains"/>
    <property type="match status" value="1"/>
</dbReference>
<dbReference type="SUPFAM" id="SSF55347">
    <property type="entry name" value="Glyceraldehyde-3-phosphate dehydrogenase-like, C-terminal domain"/>
    <property type="match status" value="1"/>
</dbReference>
<keyword evidence="13" id="KW-1185">Reference proteome</keyword>
<organism evidence="12 13">
    <name type="scientific">Methylotenera oryzisoli</name>
    <dbReference type="NCBI Taxonomy" id="2080758"/>
    <lineage>
        <taxon>Bacteria</taxon>
        <taxon>Pseudomonadati</taxon>
        <taxon>Pseudomonadota</taxon>
        <taxon>Betaproteobacteria</taxon>
        <taxon>Nitrosomonadales</taxon>
        <taxon>Methylophilaceae</taxon>
        <taxon>Methylotenera</taxon>
    </lineage>
</organism>
<evidence type="ECO:0000256" key="1">
    <source>
        <dbReference type="ARBA" id="ARBA00007406"/>
    </source>
</evidence>
<feature type="active site" description="Nucleophile" evidence="5">
    <location>
        <position position="155"/>
    </location>
</feature>
<feature type="binding site" evidence="7">
    <location>
        <position position="123"/>
    </location>
    <ligand>
        <name>NAD(+)</name>
        <dbReference type="ChEBI" id="CHEBI:57540"/>
    </ligand>
</feature>
<sequence length="339" mass="36604">MAIRVAINGYGRIGRMVLRALYESGRKDIEIIAINSSGGDAEANAHLTRYDSAHGRFPFDVGVDGDDMIINSHKIKTFSTRNPAELPWRDLGIDVVLECTGAFNSKAKSQAHIDAGAKKVLLSAPGDKDVDATVVYGVNHDVIKASHTVVSNASCTTNGLAPMVKPLHEKIGIVNGLMNTIHSFTNDQVLTDAHHKDMRRARSATTSLIPTKTGAAAAVGLVLPELNGKLDGFAIRVPTLNVSLVDLTFTPSRPTTKEEVNHIMHEAANSAALKGILSYNEAPLVSVDYNHTDFSSNFDATLTKVTKDGMLVKVCAWYDNEWGFSCRMLDNVVAMMSAK</sequence>
<dbReference type="InterPro" id="IPR036291">
    <property type="entry name" value="NAD(P)-bd_dom_sf"/>
</dbReference>
<dbReference type="InterPro" id="IPR020829">
    <property type="entry name" value="GlycerAld_3-P_DH_cat"/>
</dbReference>
<dbReference type="PRINTS" id="PR00078">
    <property type="entry name" value="G3PDHDRGNASE"/>
</dbReference>
<dbReference type="GO" id="GO:0050661">
    <property type="term" value="F:NADP binding"/>
    <property type="evidence" value="ECO:0007669"/>
    <property type="project" value="InterPro"/>
</dbReference>
<comment type="caution">
    <text evidence="12">The sequence shown here is derived from an EMBL/GenBank/DDBJ whole genome shotgun (WGS) entry which is preliminary data.</text>
</comment>
<dbReference type="Proteomes" id="UP000297706">
    <property type="component" value="Unassembled WGS sequence"/>
</dbReference>
<keyword evidence="7" id="KW-0520">NAD</keyword>
<evidence type="ECO:0000256" key="10">
    <source>
        <dbReference type="RuleBase" id="RU361160"/>
    </source>
</evidence>
<comment type="function">
    <text evidence="4">Could be involved in carbon fixation as a component of the Calvin cycle. Catalyzes the oxidative phosphorylation of glyceraldehyde 3-phosphate (G3P) to 1,3-bisphosphoglycerate (BPG) using the cofactor NAD. The first reaction step involves the formation of a hemiacetal intermediate between G3P and a cysteine residue, and this hemiacetal intermediate is then oxidized to a thioester, with concomitant reduction of NAD to NADH. The reduced NADH is then exchanged with the second NAD, and the thioester is attacked by a nucleophilic inorganic phosphate to produce BPG.</text>
</comment>
<dbReference type="EMBL" id="PQVH01000013">
    <property type="protein sequence ID" value="TFW70366.1"/>
    <property type="molecule type" value="Genomic_DNA"/>
</dbReference>
<dbReference type="Pfam" id="PF00044">
    <property type="entry name" value="Gp_dh_N"/>
    <property type="match status" value="1"/>
</dbReference>
<dbReference type="FunFam" id="3.40.50.720:FF:000001">
    <property type="entry name" value="Glyceraldehyde-3-phosphate dehydrogenase"/>
    <property type="match status" value="1"/>
</dbReference>
<evidence type="ECO:0000259" key="11">
    <source>
        <dbReference type="SMART" id="SM00846"/>
    </source>
</evidence>
<dbReference type="NCBIfam" id="TIGR01534">
    <property type="entry name" value="GAPDH-I"/>
    <property type="match status" value="1"/>
</dbReference>
<dbReference type="InterPro" id="IPR020831">
    <property type="entry name" value="GlycerAld/Erythrose_P_DH"/>
</dbReference>
<feature type="binding site" evidence="7">
    <location>
        <begin position="12"/>
        <end position="13"/>
    </location>
    <ligand>
        <name>NAD(+)</name>
        <dbReference type="ChEBI" id="CHEBI:57540"/>
    </ligand>
</feature>
<keyword evidence="7" id="KW-0547">Nucleotide-binding</keyword>
<dbReference type="FunFam" id="3.30.360.10:FF:000002">
    <property type="entry name" value="Glyceraldehyde-3-phosphate dehydrogenase"/>
    <property type="match status" value="1"/>
</dbReference>
<feature type="binding site" evidence="7">
    <location>
        <position position="81"/>
    </location>
    <ligand>
        <name>NAD(+)</name>
        <dbReference type="ChEBI" id="CHEBI:57540"/>
    </ligand>
</feature>
<dbReference type="RefSeq" id="WP_135278611.1">
    <property type="nucleotide sequence ID" value="NZ_PQVH01000013.1"/>
</dbReference>
<evidence type="ECO:0000256" key="7">
    <source>
        <dbReference type="PIRSR" id="PIRSR000149-3"/>
    </source>
</evidence>
<gene>
    <name evidence="12" type="primary">gap</name>
    <name evidence="12" type="ORF">C3Y98_10880</name>
</gene>
<feature type="domain" description="Glyceraldehyde 3-phosphate dehydrogenase NAD(P) binding" evidence="11">
    <location>
        <begin position="3"/>
        <end position="155"/>
    </location>
</feature>
<dbReference type="GO" id="GO:0016620">
    <property type="term" value="F:oxidoreductase activity, acting on the aldehyde or oxo group of donors, NAD or NADP as acceptor"/>
    <property type="evidence" value="ECO:0007669"/>
    <property type="project" value="InterPro"/>
</dbReference>
<dbReference type="SMART" id="SM00846">
    <property type="entry name" value="Gp_dh_N"/>
    <property type="match status" value="1"/>
</dbReference>
<dbReference type="GO" id="GO:0051287">
    <property type="term" value="F:NAD binding"/>
    <property type="evidence" value="ECO:0007669"/>
    <property type="project" value="InterPro"/>
</dbReference>
<feature type="binding site" evidence="6">
    <location>
        <position position="236"/>
    </location>
    <ligand>
        <name>D-glyceraldehyde 3-phosphate</name>
        <dbReference type="ChEBI" id="CHEBI:59776"/>
    </ligand>
</feature>
<evidence type="ECO:0000256" key="3">
    <source>
        <dbReference type="ARBA" id="ARBA00023002"/>
    </source>
</evidence>
<evidence type="ECO:0000256" key="5">
    <source>
        <dbReference type="PIRSR" id="PIRSR000149-1"/>
    </source>
</evidence>
<comment type="subunit">
    <text evidence="2">Homotetramer.</text>
</comment>
<dbReference type="Gene3D" id="3.40.50.720">
    <property type="entry name" value="NAD(P)-binding Rossmann-like Domain"/>
    <property type="match status" value="1"/>
</dbReference>
<dbReference type="CDD" id="cd18126">
    <property type="entry name" value="GAPDH_I_C"/>
    <property type="match status" value="1"/>
</dbReference>
<feature type="binding site" evidence="7">
    <location>
        <position position="320"/>
    </location>
    <ligand>
        <name>NAD(+)</name>
        <dbReference type="ChEBI" id="CHEBI:57540"/>
    </ligand>
</feature>
<name>A0A4Y9VQK3_9PROT</name>
<evidence type="ECO:0000256" key="4">
    <source>
        <dbReference type="ARBA" id="ARBA00053147"/>
    </source>
</evidence>
<reference evidence="12 13" key="1">
    <citation type="submission" date="2018-02" db="EMBL/GenBank/DDBJ databases">
        <title>A novel lanthanide dependent methylotroph, Methylotenera sp. La3113.</title>
        <authorList>
            <person name="Lv H."/>
            <person name="Tani A."/>
        </authorList>
    </citation>
    <scope>NUCLEOTIDE SEQUENCE [LARGE SCALE GENOMIC DNA]</scope>
    <source>
        <strain evidence="12 13">La3113</strain>
    </source>
</reference>